<reference evidence="3 4" key="1">
    <citation type="submission" date="2018-06" db="EMBL/GenBank/DDBJ databases">
        <authorList>
            <consortium name="Pathogen Informatics"/>
            <person name="Doyle S."/>
        </authorList>
    </citation>
    <scope>NUCLEOTIDE SEQUENCE [LARGE SCALE GENOMIC DNA]</scope>
    <source>
        <strain evidence="3 4">NCTC13067</strain>
    </source>
</reference>
<gene>
    <name evidence="3" type="primary">flr</name>
    <name evidence="3" type="ORF">NCTC13067_02185</name>
</gene>
<comment type="similarity">
    <text evidence="1">Belongs to the flavoredoxin family.</text>
</comment>
<dbReference type="GO" id="GO:0016646">
    <property type="term" value="F:oxidoreductase activity, acting on the CH-NH group of donors, NAD or NADP as acceptor"/>
    <property type="evidence" value="ECO:0007669"/>
    <property type="project" value="UniProtKB-ARBA"/>
</dbReference>
<evidence type="ECO:0000259" key="2">
    <source>
        <dbReference type="Pfam" id="PF01613"/>
    </source>
</evidence>
<proteinExistence type="inferred from homology"/>
<dbReference type="PANTHER" id="PTHR43567:SF5">
    <property type="entry name" value="HYPOTHETICAL CYTOSOLIC PROTEIN"/>
    <property type="match status" value="1"/>
</dbReference>
<dbReference type="Proteomes" id="UP000255469">
    <property type="component" value="Unassembled WGS sequence"/>
</dbReference>
<feature type="domain" description="Flavin reductase like" evidence="2">
    <location>
        <begin position="47"/>
        <end position="196"/>
    </location>
</feature>
<protein>
    <submittedName>
        <fullName evidence="3">Flavoredoxin</fullName>
    </submittedName>
</protein>
<evidence type="ECO:0000313" key="3">
    <source>
        <dbReference type="EMBL" id="SUB94316.1"/>
    </source>
</evidence>
<dbReference type="InterPro" id="IPR012349">
    <property type="entry name" value="Split_barrel_FMN-bd"/>
</dbReference>
<accession>A0A379ED29</accession>
<dbReference type="SUPFAM" id="SSF50475">
    <property type="entry name" value="FMN-binding split barrel"/>
    <property type="match status" value="1"/>
</dbReference>
<dbReference type="EMBL" id="UGTM01000002">
    <property type="protein sequence ID" value="SUB94316.1"/>
    <property type="molecule type" value="Genomic_DNA"/>
</dbReference>
<dbReference type="AlphaFoldDB" id="A0A379ED29"/>
<sequence length="203" mass="23257">MYLDSAQVYSGAGHTPLNLNEHIISMKEVSYKELKFNPFNLLGKEWMLISAGSEQTGCNTMTISWGHLGCLWGHNDPTAVVYLRPSRYTKTFVDREDYFTLCVMDESFRKQMAYLGSVSGRDEDKIGKAGLTKVFADNSVYFKEAKLVFICKKEYAAELQESGFVDKDIFHQAYPLKDLHTMYVGKIEKVLVRDDEYVDDNVR</sequence>
<dbReference type="InterPro" id="IPR002563">
    <property type="entry name" value="Flavin_Rdtase-like_dom"/>
</dbReference>
<evidence type="ECO:0000313" key="4">
    <source>
        <dbReference type="Proteomes" id="UP000255469"/>
    </source>
</evidence>
<dbReference type="PANTHER" id="PTHR43567">
    <property type="entry name" value="FLAVOREDOXIN-RELATED-RELATED"/>
    <property type="match status" value="1"/>
</dbReference>
<evidence type="ECO:0000256" key="1">
    <source>
        <dbReference type="ARBA" id="ARBA00038054"/>
    </source>
</evidence>
<organism evidence="3 4">
    <name type="scientific">Prevotella denticola</name>
    <dbReference type="NCBI Taxonomy" id="28129"/>
    <lineage>
        <taxon>Bacteria</taxon>
        <taxon>Pseudomonadati</taxon>
        <taxon>Bacteroidota</taxon>
        <taxon>Bacteroidia</taxon>
        <taxon>Bacteroidales</taxon>
        <taxon>Prevotellaceae</taxon>
        <taxon>Prevotella</taxon>
    </lineage>
</organism>
<dbReference type="InterPro" id="IPR052174">
    <property type="entry name" value="Flavoredoxin"/>
</dbReference>
<dbReference type="Gene3D" id="2.30.110.10">
    <property type="entry name" value="Electron Transport, Fmn-binding Protein, Chain A"/>
    <property type="match status" value="1"/>
</dbReference>
<name>A0A379ED29_9BACT</name>
<dbReference type="GO" id="GO:0010181">
    <property type="term" value="F:FMN binding"/>
    <property type="evidence" value="ECO:0007669"/>
    <property type="project" value="InterPro"/>
</dbReference>
<dbReference type="Pfam" id="PF01613">
    <property type="entry name" value="Flavin_Reduct"/>
    <property type="match status" value="1"/>
</dbReference>